<dbReference type="Proteomes" id="UP000007813">
    <property type="component" value="Unassembled WGS sequence"/>
</dbReference>
<proteinExistence type="predicted"/>
<comment type="caution">
    <text evidence="1">The sequence shown here is derived from an EMBL/GenBank/DDBJ whole genome shotgun (WGS) entry which is preliminary data.</text>
</comment>
<accession>J3JDF5</accession>
<name>J3JDF5_9EURY</name>
<organism evidence="1 2">
    <name type="scientific">Halogranum salarium B-1</name>
    <dbReference type="NCBI Taxonomy" id="1210908"/>
    <lineage>
        <taxon>Archaea</taxon>
        <taxon>Methanobacteriati</taxon>
        <taxon>Methanobacteriota</taxon>
        <taxon>Stenosarchaea group</taxon>
        <taxon>Halobacteria</taxon>
        <taxon>Halobacteriales</taxon>
        <taxon>Haloferacaceae</taxon>
    </lineage>
</organism>
<gene>
    <name evidence="1" type="ORF">HSB1_41320</name>
</gene>
<reference evidence="1 2" key="1">
    <citation type="journal article" date="2012" name="J. Bacteriol.">
        <title>Draft Genome Sequence of the Extremely Halophilic Archaeon Halogranum salarium B-1T.</title>
        <authorList>
            <person name="Kim K.K."/>
            <person name="Lee K.C."/>
            <person name="Lee J.S."/>
        </authorList>
    </citation>
    <scope>NUCLEOTIDE SEQUENCE [LARGE SCALE GENOMIC DNA]</scope>
    <source>
        <strain evidence="1 2">B-1</strain>
    </source>
</reference>
<dbReference type="AlphaFoldDB" id="J3JDF5"/>
<evidence type="ECO:0000313" key="1">
    <source>
        <dbReference type="EMBL" id="EJN57444.1"/>
    </source>
</evidence>
<sequence>MVNRFYPSLASGGVDNMVRNETVVDDDNALTIDVPDAVGRVGLDFGQPLRSLD</sequence>
<evidence type="ECO:0000313" key="2">
    <source>
        <dbReference type="Proteomes" id="UP000007813"/>
    </source>
</evidence>
<dbReference type="EMBL" id="ALJD01000013">
    <property type="protein sequence ID" value="EJN57444.1"/>
    <property type="molecule type" value="Genomic_DNA"/>
</dbReference>
<protein>
    <submittedName>
        <fullName evidence="1">Uncharacterized protein</fullName>
    </submittedName>
</protein>